<organism evidence="2 3">
    <name type="scientific">Corallibacter vietnamensis</name>
    <dbReference type="NCBI Taxonomy" id="904130"/>
    <lineage>
        <taxon>Bacteria</taxon>
        <taxon>Pseudomonadati</taxon>
        <taxon>Bacteroidota</taxon>
        <taxon>Flavobacteriia</taxon>
        <taxon>Flavobacteriales</taxon>
        <taxon>Flavobacteriaceae</taxon>
        <taxon>Corallibacter</taxon>
    </lineage>
</organism>
<dbReference type="InterPro" id="IPR016786">
    <property type="entry name" value="YdeI_bac"/>
</dbReference>
<dbReference type="SUPFAM" id="SSF159888">
    <property type="entry name" value="YdhG-like"/>
    <property type="match status" value="1"/>
</dbReference>
<comment type="caution">
    <text evidence="2">The sequence shown here is derived from an EMBL/GenBank/DDBJ whole genome shotgun (WGS) entry which is preliminary data.</text>
</comment>
<feature type="domain" description="YdhG-like" evidence="1">
    <location>
        <begin position="16"/>
        <end position="108"/>
    </location>
</feature>
<evidence type="ECO:0000313" key="3">
    <source>
        <dbReference type="Proteomes" id="UP001501456"/>
    </source>
</evidence>
<dbReference type="EMBL" id="BAABBI010000001">
    <property type="protein sequence ID" value="GAA3784554.1"/>
    <property type="molecule type" value="Genomic_DNA"/>
</dbReference>
<dbReference type="RefSeq" id="WP_344729176.1">
    <property type="nucleotide sequence ID" value="NZ_BAABBI010000001.1"/>
</dbReference>
<dbReference type="PIRSF" id="PIRSF021308">
    <property type="entry name" value="UCP021308"/>
    <property type="match status" value="1"/>
</dbReference>
<name>A0ABP7H7N9_9FLAO</name>
<dbReference type="InterPro" id="IPR014922">
    <property type="entry name" value="YdhG-like"/>
</dbReference>
<dbReference type="Pfam" id="PF08818">
    <property type="entry name" value="DUF1801"/>
    <property type="match status" value="1"/>
</dbReference>
<sequence>MDVDKYIESQVKYKDSLILLRNILLKTELEESLKWSAPVYTINGKNVIGLAAFKNHFCIWFFNGVFLKDEKKLLVTAQEKTKALRQMRFESINDIDEDTVLAYAKEAIENQKLGKELKPTKKGKTVNIPEALNAKLKTNSDLKAAFSALTPGKQREYCEHIASAKREATKESRLEKITPLILQGVGLHDKYKNC</sequence>
<gene>
    <name evidence="2" type="ORF">GCM10022271_16210</name>
</gene>
<dbReference type="Pfam" id="PF13376">
    <property type="entry name" value="OmdA"/>
    <property type="match status" value="1"/>
</dbReference>
<protein>
    <submittedName>
        <fullName evidence="2">YdeI family protein</fullName>
    </submittedName>
</protein>
<evidence type="ECO:0000259" key="1">
    <source>
        <dbReference type="Pfam" id="PF08818"/>
    </source>
</evidence>
<dbReference type="Proteomes" id="UP001501456">
    <property type="component" value="Unassembled WGS sequence"/>
</dbReference>
<accession>A0ABP7H7N9</accession>
<evidence type="ECO:0000313" key="2">
    <source>
        <dbReference type="EMBL" id="GAA3784554.1"/>
    </source>
</evidence>
<proteinExistence type="predicted"/>
<keyword evidence="3" id="KW-1185">Reference proteome</keyword>
<reference evidence="3" key="1">
    <citation type="journal article" date="2019" name="Int. J. Syst. Evol. Microbiol.">
        <title>The Global Catalogue of Microorganisms (GCM) 10K type strain sequencing project: providing services to taxonomists for standard genome sequencing and annotation.</title>
        <authorList>
            <consortium name="The Broad Institute Genomics Platform"/>
            <consortium name="The Broad Institute Genome Sequencing Center for Infectious Disease"/>
            <person name="Wu L."/>
            <person name="Ma J."/>
        </authorList>
    </citation>
    <scope>NUCLEOTIDE SEQUENCE [LARGE SCALE GENOMIC DNA]</scope>
    <source>
        <strain evidence="3">JCM 17525</strain>
    </source>
</reference>
<dbReference type="Gene3D" id="3.90.1150.200">
    <property type="match status" value="1"/>
</dbReference>